<proteinExistence type="predicted"/>
<evidence type="ECO:0008006" key="3">
    <source>
        <dbReference type="Google" id="ProtNLM"/>
    </source>
</evidence>
<dbReference type="EMBL" id="BPQP01000089">
    <property type="protein sequence ID" value="GJD97458.1"/>
    <property type="molecule type" value="Genomic_DNA"/>
</dbReference>
<reference evidence="1" key="2">
    <citation type="submission" date="2021-08" db="EMBL/GenBank/DDBJ databases">
        <authorList>
            <person name="Tani A."/>
            <person name="Ola A."/>
            <person name="Ogura Y."/>
            <person name="Katsura K."/>
            <person name="Hayashi T."/>
        </authorList>
    </citation>
    <scope>NUCLEOTIDE SEQUENCE</scope>
    <source>
        <strain evidence="1">DSM 19015</strain>
    </source>
</reference>
<dbReference type="Proteomes" id="UP001055125">
    <property type="component" value="Unassembled WGS sequence"/>
</dbReference>
<evidence type="ECO:0000313" key="2">
    <source>
        <dbReference type="Proteomes" id="UP001055125"/>
    </source>
</evidence>
<gene>
    <name evidence="1" type="ORF">OCOJLMKI_4689</name>
</gene>
<name>A0ABQ4S6M3_9HYPH</name>
<dbReference type="PROSITE" id="PS51257">
    <property type="entry name" value="PROKAR_LIPOPROTEIN"/>
    <property type="match status" value="1"/>
</dbReference>
<reference evidence="1" key="1">
    <citation type="journal article" date="2021" name="Front. Microbiol.">
        <title>Comprehensive Comparative Genomics and Phenotyping of Methylobacterium Species.</title>
        <authorList>
            <person name="Alessa O."/>
            <person name="Ogura Y."/>
            <person name="Fujitani Y."/>
            <person name="Takami H."/>
            <person name="Hayashi T."/>
            <person name="Sahin N."/>
            <person name="Tani A."/>
        </authorList>
    </citation>
    <scope>NUCLEOTIDE SEQUENCE</scope>
    <source>
        <strain evidence="1">DSM 19015</strain>
    </source>
</reference>
<organism evidence="1 2">
    <name type="scientific">Methylobacterium iners</name>
    <dbReference type="NCBI Taxonomy" id="418707"/>
    <lineage>
        <taxon>Bacteria</taxon>
        <taxon>Pseudomonadati</taxon>
        <taxon>Pseudomonadota</taxon>
        <taxon>Alphaproteobacteria</taxon>
        <taxon>Hyphomicrobiales</taxon>
        <taxon>Methylobacteriaceae</taxon>
        <taxon>Methylobacterium</taxon>
    </lineage>
</organism>
<keyword evidence="2" id="KW-1185">Reference proteome</keyword>
<dbReference type="RefSeq" id="WP_238246519.1">
    <property type="nucleotide sequence ID" value="NZ_BPQP01000089.1"/>
</dbReference>
<protein>
    <recommendedName>
        <fullName evidence="3">Lipoprotein</fullName>
    </recommendedName>
</protein>
<comment type="caution">
    <text evidence="1">The sequence shown here is derived from an EMBL/GenBank/DDBJ whole genome shotgun (WGS) entry which is preliminary data.</text>
</comment>
<evidence type="ECO:0000313" key="1">
    <source>
        <dbReference type="EMBL" id="GJD97458.1"/>
    </source>
</evidence>
<accession>A0ABQ4S6M3</accession>
<sequence length="89" mass="9542">MSRILAWSLVLLGVAMMLCGCETVRHVDRVVVERPAVSPDLVRCRPEPAPLPPGARQRAIAPYVLDLVEAGADCRRKLGTVGRAIGATP</sequence>